<keyword evidence="4" id="KW-1185">Reference proteome</keyword>
<evidence type="ECO:0000313" key="4">
    <source>
        <dbReference type="Proteomes" id="UP000007799"/>
    </source>
</evidence>
<dbReference type="InParanoid" id="F2UL92"/>
<dbReference type="OrthoDB" id="248387at2759"/>
<dbReference type="EMBL" id="GL832980">
    <property type="protein sequence ID" value="EGD77891.1"/>
    <property type="molecule type" value="Genomic_DNA"/>
</dbReference>
<dbReference type="Pfam" id="PF02897">
    <property type="entry name" value="Peptidase_S9_N"/>
    <property type="match status" value="1"/>
</dbReference>
<dbReference type="Proteomes" id="UP000007799">
    <property type="component" value="Unassembled WGS sequence"/>
</dbReference>
<name>F2UL92_SALR5</name>
<organism evidence="4">
    <name type="scientific">Salpingoeca rosetta (strain ATCC 50818 / BSB-021)</name>
    <dbReference type="NCBI Taxonomy" id="946362"/>
    <lineage>
        <taxon>Eukaryota</taxon>
        <taxon>Choanoflagellata</taxon>
        <taxon>Craspedida</taxon>
        <taxon>Salpingoecidae</taxon>
        <taxon>Salpingoeca</taxon>
    </lineage>
</organism>
<evidence type="ECO:0000256" key="1">
    <source>
        <dbReference type="ARBA" id="ARBA00005228"/>
    </source>
</evidence>
<proteinExistence type="inferred from homology"/>
<dbReference type="Gene3D" id="2.130.10.120">
    <property type="entry name" value="Prolyl oligopeptidase, N-terminal domain"/>
    <property type="match status" value="1"/>
</dbReference>
<gene>
    <name evidence="3" type="ORF">PTSG_09525</name>
</gene>
<dbReference type="RefSeq" id="XP_004989955.1">
    <property type="nucleotide sequence ID" value="XM_004989898.1"/>
</dbReference>
<feature type="domain" description="Peptidase S9A N-terminal" evidence="2">
    <location>
        <begin position="4"/>
        <end position="129"/>
    </location>
</feature>
<dbReference type="AlphaFoldDB" id="F2UL92"/>
<protein>
    <recommendedName>
        <fullName evidence="2">Peptidase S9A N-terminal domain-containing protein</fullName>
    </recommendedName>
</protein>
<reference evidence="3" key="1">
    <citation type="submission" date="2009-08" db="EMBL/GenBank/DDBJ databases">
        <title>Annotation of Salpingoeca rosetta.</title>
        <authorList>
            <consortium name="The Broad Institute Genome Sequencing Platform"/>
            <person name="Russ C."/>
            <person name="Cuomo C."/>
            <person name="Burger G."/>
            <person name="Gray M.W."/>
            <person name="Holland P.W.H."/>
            <person name="King N."/>
            <person name="Lang F.B.F."/>
            <person name="Roger A.J."/>
            <person name="Ruiz-Trillo I."/>
            <person name="Young S.K."/>
            <person name="Zeng Q."/>
            <person name="Gargeya S."/>
            <person name="Alvarado L."/>
            <person name="Berlin A."/>
            <person name="Chapman S.B."/>
            <person name="Chen Z."/>
            <person name="Freedman E."/>
            <person name="Gellesch M."/>
            <person name="Goldberg J."/>
            <person name="Griggs A."/>
            <person name="Gujja S."/>
            <person name="Heilman E."/>
            <person name="Heiman D."/>
            <person name="Howarth C."/>
            <person name="Mehta T."/>
            <person name="Neiman D."/>
            <person name="Pearson M."/>
            <person name="Roberts A."/>
            <person name="Saif S."/>
            <person name="Shea T."/>
            <person name="Shenoy N."/>
            <person name="Sisk P."/>
            <person name="Stolte C."/>
            <person name="Sykes S."/>
            <person name="White J."/>
            <person name="Yandava C."/>
            <person name="Haas B."/>
            <person name="Nusbaum C."/>
            <person name="Birren B."/>
        </authorList>
    </citation>
    <scope>NUCLEOTIDE SEQUENCE [LARGE SCALE GENOMIC DNA]</scope>
    <source>
        <strain evidence="3">ATCC 50818</strain>
    </source>
</reference>
<dbReference type="SUPFAM" id="SSF50993">
    <property type="entry name" value="Peptidase/esterase 'gauge' domain"/>
    <property type="match status" value="1"/>
</dbReference>
<accession>F2UL92</accession>
<evidence type="ECO:0000259" key="2">
    <source>
        <dbReference type="Pfam" id="PF02897"/>
    </source>
</evidence>
<dbReference type="InterPro" id="IPR051543">
    <property type="entry name" value="Serine_Peptidase_S9A"/>
</dbReference>
<evidence type="ECO:0000313" key="3">
    <source>
        <dbReference type="EMBL" id="EGD77891.1"/>
    </source>
</evidence>
<dbReference type="Gene3D" id="3.40.50.1820">
    <property type="entry name" value="alpha/beta hydrolase"/>
    <property type="match status" value="1"/>
</dbReference>
<dbReference type="GeneID" id="16070508"/>
<dbReference type="GO" id="GO:0004252">
    <property type="term" value="F:serine-type endopeptidase activity"/>
    <property type="evidence" value="ECO:0007669"/>
    <property type="project" value="InterPro"/>
</dbReference>
<sequence length="176" mass="20130">MRQHAGDSFYVVTDADGADNYKVCRAPANNPTKPNWIDVLPSSDEVIIEDGEMFHNHLILFQRSKQGDPFIRVLALDTNTTHDIQLPEDERVGVITSLANPNFDDTRVRFSVSTPLQPRIEYTYDLASRRLWEEYREQLDATTAFDPSLFVCERLWAPSREDANVFIPMTVGEDPL</sequence>
<comment type="similarity">
    <text evidence="1">Belongs to the peptidase S9A family.</text>
</comment>
<dbReference type="InterPro" id="IPR023302">
    <property type="entry name" value="Pept_S9A_N"/>
</dbReference>
<dbReference type="PANTHER" id="PTHR11757">
    <property type="entry name" value="PROTEASE FAMILY S9A OLIGOPEPTIDASE"/>
    <property type="match status" value="1"/>
</dbReference>
<dbReference type="STRING" id="946362.F2UL92"/>
<dbReference type="KEGG" id="sre:PTSG_09525"/>
<dbReference type="InterPro" id="IPR029058">
    <property type="entry name" value="AB_hydrolase_fold"/>
</dbReference>
<dbReference type="PANTHER" id="PTHR11757:SF19">
    <property type="entry name" value="PROLYL ENDOPEPTIDASE-LIKE"/>
    <property type="match status" value="1"/>
</dbReference>